<evidence type="ECO:0000313" key="1">
    <source>
        <dbReference type="EMBL" id="AUX10691.1"/>
    </source>
</evidence>
<dbReference type="KEGG" id="hdf:AArcSl_3084"/>
<organism evidence="1 2">
    <name type="scientific">Halalkaliarchaeum desulfuricum</name>
    <dbReference type="NCBI Taxonomy" id="2055893"/>
    <lineage>
        <taxon>Archaea</taxon>
        <taxon>Methanobacteriati</taxon>
        <taxon>Methanobacteriota</taxon>
        <taxon>Stenosarchaea group</taxon>
        <taxon>Halobacteria</taxon>
        <taxon>Halobacteriales</taxon>
        <taxon>Haloferacaceae</taxon>
        <taxon>Halalkaliarchaeum</taxon>
    </lineage>
</organism>
<proteinExistence type="predicted"/>
<reference evidence="2" key="1">
    <citation type="submission" date="2017-11" db="EMBL/GenBank/DDBJ databases">
        <title>Phenotypic and genomic properties of facultatively anaerobic sulfur-reducing natronoarchaea from hypersaline soda lakes.</title>
        <authorList>
            <person name="Sorokin D.Y."/>
            <person name="Kublanov I.V."/>
            <person name="Roman P."/>
            <person name="Sinninghe Damste J.S."/>
            <person name="Golyshin P.N."/>
            <person name="Rojo D."/>
            <person name="Ciordia S."/>
            <person name="Mena M.D.C."/>
            <person name="Ferrer M."/>
            <person name="Messina E."/>
            <person name="Smedile F."/>
            <person name="La Spada G."/>
            <person name="La Cono V."/>
            <person name="Yakimov M.M."/>
        </authorList>
    </citation>
    <scope>NUCLEOTIDE SEQUENCE [LARGE SCALE GENOMIC DNA]</scope>
    <source>
        <strain evidence="2">AArc-Sl</strain>
    </source>
</reference>
<protein>
    <recommendedName>
        <fullName evidence="3">PhiH1 repressor-like protein</fullName>
    </recommendedName>
</protein>
<dbReference type="SUPFAM" id="SSF46785">
    <property type="entry name" value="Winged helix' DNA-binding domain"/>
    <property type="match status" value="1"/>
</dbReference>
<gene>
    <name evidence="1" type="ORF">AArcSl_3084</name>
</gene>
<keyword evidence="2" id="KW-1185">Reference proteome</keyword>
<dbReference type="GeneID" id="37879451"/>
<dbReference type="RefSeq" id="WP_193588478.1">
    <property type="nucleotide sequence ID" value="NZ_CP025066.1"/>
</dbReference>
<sequence>MTQGDDRILETLESSDLVLTPAVIAFNTDYSRNYVNKRIRKLRQAELVERIDDGYYKITDLGRRYLSGEVESSVLEVDG</sequence>
<dbReference type="EMBL" id="CP025066">
    <property type="protein sequence ID" value="AUX10691.1"/>
    <property type="molecule type" value="Genomic_DNA"/>
</dbReference>
<dbReference type="InterPro" id="IPR036390">
    <property type="entry name" value="WH_DNA-bd_sf"/>
</dbReference>
<name>A0A343TNL9_9EURY</name>
<dbReference type="Gene3D" id="1.10.10.10">
    <property type="entry name" value="Winged helix-like DNA-binding domain superfamily/Winged helix DNA-binding domain"/>
    <property type="match status" value="1"/>
</dbReference>
<dbReference type="InterPro" id="IPR036388">
    <property type="entry name" value="WH-like_DNA-bd_sf"/>
</dbReference>
<accession>A0A343TNL9</accession>
<evidence type="ECO:0008006" key="3">
    <source>
        <dbReference type="Google" id="ProtNLM"/>
    </source>
</evidence>
<dbReference type="OrthoDB" id="285635at2157"/>
<dbReference type="Proteomes" id="UP000263012">
    <property type="component" value="Chromosome"/>
</dbReference>
<dbReference type="AlphaFoldDB" id="A0A343TNL9"/>
<evidence type="ECO:0000313" key="2">
    <source>
        <dbReference type="Proteomes" id="UP000263012"/>
    </source>
</evidence>